<evidence type="ECO:0000313" key="2">
    <source>
        <dbReference type="EMBL" id="KAK3266629.1"/>
    </source>
</evidence>
<gene>
    <name evidence="2" type="ORF">CYMTET_24758</name>
</gene>
<organism evidence="2 3">
    <name type="scientific">Cymbomonas tetramitiformis</name>
    <dbReference type="NCBI Taxonomy" id="36881"/>
    <lineage>
        <taxon>Eukaryota</taxon>
        <taxon>Viridiplantae</taxon>
        <taxon>Chlorophyta</taxon>
        <taxon>Pyramimonadophyceae</taxon>
        <taxon>Pyramimonadales</taxon>
        <taxon>Pyramimonadaceae</taxon>
        <taxon>Cymbomonas</taxon>
    </lineage>
</organism>
<dbReference type="EMBL" id="LGRX02012925">
    <property type="protein sequence ID" value="KAK3266629.1"/>
    <property type="molecule type" value="Genomic_DNA"/>
</dbReference>
<accession>A0AAE0KZW0</accession>
<feature type="compositionally biased region" description="Acidic residues" evidence="1">
    <location>
        <begin position="22"/>
        <end position="35"/>
    </location>
</feature>
<reference evidence="2 3" key="1">
    <citation type="journal article" date="2015" name="Genome Biol. Evol.">
        <title>Comparative Genomics of a Bacterivorous Green Alga Reveals Evolutionary Causalities and Consequences of Phago-Mixotrophic Mode of Nutrition.</title>
        <authorList>
            <person name="Burns J.A."/>
            <person name="Paasch A."/>
            <person name="Narechania A."/>
            <person name="Kim E."/>
        </authorList>
    </citation>
    <scope>NUCLEOTIDE SEQUENCE [LARGE SCALE GENOMIC DNA]</scope>
    <source>
        <strain evidence="2 3">PLY_AMNH</strain>
    </source>
</reference>
<evidence type="ECO:0000313" key="3">
    <source>
        <dbReference type="Proteomes" id="UP001190700"/>
    </source>
</evidence>
<keyword evidence="3" id="KW-1185">Reference proteome</keyword>
<feature type="region of interest" description="Disordered" evidence="1">
    <location>
        <begin position="1"/>
        <end position="68"/>
    </location>
</feature>
<name>A0AAE0KZW0_9CHLO</name>
<dbReference type="Proteomes" id="UP001190700">
    <property type="component" value="Unassembled WGS sequence"/>
</dbReference>
<feature type="compositionally biased region" description="Acidic residues" evidence="1">
    <location>
        <begin position="50"/>
        <end position="61"/>
    </location>
</feature>
<comment type="caution">
    <text evidence="2">The sequence shown here is derived from an EMBL/GenBank/DDBJ whole genome shotgun (WGS) entry which is preliminary data.</text>
</comment>
<dbReference type="AlphaFoldDB" id="A0AAE0KZW0"/>
<sequence length="256" mass="28256">MSSSMEVGMMPTSDTSRYTDDANSEAIEEVEDEIPELISGFPAEVRENDAEGESDQEDDEEQHLSSRQLFGLARSAPPGSLGHLNNSYELNAQGGRRVAFRGGREVFLDSDEGTDEYDAYVGEEFEGELDEDGNLIPHSDDYEVSNAYHHLRFYGGLLGHDIDDGDEDGDDCREVSDVDEDDYAPDLLSDQEADEIADCISDDGRDCNDDGDYMGHGGCPHFATNPEYGELHRAFANRSSSTQGLSIRSAKKCRLR</sequence>
<protein>
    <submittedName>
        <fullName evidence="2">Uncharacterized protein</fullName>
    </submittedName>
</protein>
<proteinExistence type="predicted"/>
<evidence type="ECO:0000256" key="1">
    <source>
        <dbReference type="SAM" id="MobiDB-lite"/>
    </source>
</evidence>